<dbReference type="Pfam" id="PF11663">
    <property type="entry name" value="Toxin_YhaV"/>
    <property type="match status" value="1"/>
</dbReference>
<comment type="caution">
    <text evidence="1">The sequence shown here is derived from an EMBL/GenBank/DDBJ whole genome shotgun (WGS) entry which is preliminary data.</text>
</comment>
<dbReference type="GO" id="GO:0110001">
    <property type="term" value="C:toxin-antitoxin complex"/>
    <property type="evidence" value="ECO:0007669"/>
    <property type="project" value="InterPro"/>
</dbReference>
<gene>
    <name evidence="1" type="ORF">B2A_06353</name>
</gene>
<sequence length="171" mass="20028">MKPPKPPAPLTINGWTLFAHPLFLDQLETLTAQVEKLWAKDSKGYIQKNASKRLAAIAKLAFEVIPQDPTRSDYRQGSALGDEHRHWFRAKFFQQYRLFFRYHQPSKIIVYAWVHDEDAKHTYDRGDDACRVFRRMLETGHPPSDWVALLTEAKREPNARLQKSVRRVARD</sequence>
<dbReference type="AlphaFoldDB" id="T1BIT5"/>
<proteinExistence type="predicted"/>
<accession>T1BIT5</accession>
<reference evidence="1" key="2">
    <citation type="journal article" date="2014" name="ISME J.">
        <title>Microbial stratification in low pH oxic and suboxic macroscopic growths along an acid mine drainage.</title>
        <authorList>
            <person name="Mendez-Garcia C."/>
            <person name="Mesa V."/>
            <person name="Sprenger R.R."/>
            <person name="Richter M."/>
            <person name="Diez M.S."/>
            <person name="Solano J."/>
            <person name="Bargiela R."/>
            <person name="Golyshina O.V."/>
            <person name="Manteca A."/>
            <person name="Ramos J.L."/>
            <person name="Gallego J.R."/>
            <person name="Llorente I."/>
            <person name="Martins Dos Santos V.A."/>
            <person name="Jensen O.N."/>
            <person name="Pelaez A.I."/>
            <person name="Sanchez J."/>
            <person name="Ferrer M."/>
        </authorList>
    </citation>
    <scope>NUCLEOTIDE SEQUENCE</scope>
</reference>
<dbReference type="GO" id="GO:0004540">
    <property type="term" value="F:RNA nuclease activity"/>
    <property type="evidence" value="ECO:0007669"/>
    <property type="project" value="InterPro"/>
</dbReference>
<organism evidence="1">
    <name type="scientific">mine drainage metagenome</name>
    <dbReference type="NCBI Taxonomy" id="410659"/>
    <lineage>
        <taxon>unclassified sequences</taxon>
        <taxon>metagenomes</taxon>
        <taxon>ecological metagenomes</taxon>
    </lineage>
</organism>
<reference evidence="1" key="1">
    <citation type="submission" date="2013-08" db="EMBL/GenBank/DDBJ databases">
        <authorList>
            <person name="Mendez C."/>
            <person name="Richter M."/>
            <person name="Ferrer M."/>
            <person name="Sanchez J."/>
        </authorList>
    </citation>
    <scope>NUCLEOTIDE SEQUENCE</scope>
</reference>
<evidence type="ECO:0008006" key="2">
    <source>
        <dbReference type="Google" id="ProtNLM"/>
    </source>
</evidence>
<evidence type="ECO:0000313" key="1">
    <source>
        <dbReference type="EMBL" id="EQD53034.1"/>
    </source>
</evidence>
<dbReference type="InterPro" id="IPR021679">
    <property type="entry name" value="Toxin_endonuclease_YhaV"/>
</dbReference>
<dbReference type="EMBL" id="AUZZ01004486">
    <property type="protein sequence ID" value="EQD53034.1"/>
    <property type="molecule type" value="Genomic_DNA"/>
</dbReference>
<name>T1BIT5_9ZZZZ</name>
<protein>
    <recommendedName>
        <fullName evidence="2">Toxin YhaV</fullName>
    </recommendedName>
</protein>